<sequence>MKLFFLILLFITSSLSVSAQIRDTISISAKNLETKLIKKGRHSYIVYFKDSVQAPSKNIQIVKINITDKIYNNNKAIAIEQSWERDTIIHSANTILKHSDLSTLYHEYFWKGNKSNIIYDFVNKNIIFNSKTADSIKVKTKENFIKSFKNYNLNWHSDLVILPLLPFKENRVFKINFYDPPSESMEVYYSVIGSDFLTSSLGKKIECWVLEFVVPKKYGGGYQHFWISKKNRELLKEEDLFGKIYRYKLKLNVSEKNM</sequence>
<protein>
    <recommendedName>
        <fullName evidence="4">DUF3857 domain-containing protein</fullName>
    </recommendedName>
</protein>
<accession>A0ABT0H610</accession>
<reference evidence="2" key="1">
    <citation type="submission" date="2022-04" db="EMBL/GenBank/DDBJ databases">
        <authorList>
            <person name="Ren T."/>
        </authorList>
    </citation>
    <scope>NUCLEOTIDE SEQUENCE</scope>
    <source>
        <strain evidence="2">F63249</strain>
    </source>
</reference>
<proteinExistence type="predicted"/>
<feature type="signal peptide" evidence="1">
    <location>
        <begin position="1"/>
        <end position="19"/>
    </location>
</feature>
<dbReference type="Pfam" id="PF11306">
    <property type="entry name" value="DUF3108"/>
    <property type="match status" value="1"/>
</dbReference>
<name>A0ABT0H610_9FLAO</name>
<gene>
    <name evidence="2" type="ORF">MUY34_04090</name>
</gene>
<evidence type="ECO:0000313" key="3">
    <source>
        <dbReference type="Proteomes" id="UP001203687"/>
    </source>
</evidence>
<evidence type="ECO:0000313" key="2">
    <source>
        <dbReference type="EMBL" id="MCK8479786.1"/>
    </source>
</evidence>
<evidence type="ECO:0000256" key="1">
    <source>
        <dbReference type="SAM" id="SignalP"/>
    </source>
</evidence>
<keyword evidence="3" id="KW-1185">Reference proteome</keyword>
<feature type="chain" id="PRO_5047528941" description="DUF3857 domain-containing protein" evidence="1">
    <location>
        <begin position="20"/>
        <end position="258"/>
    </location>
</feature>
<dbReference type="InterPro" id="IPR021457">
    <property type="entry name" value="DUF3108"/>
</dbReference>
<dbReference type="EMBL" id="JALPQF010000003">
    <property type="protein sequence ID" value="MCK8479786.1"/>
    <property type="molecule type" value="Genomic_DNA"/>
</dbReference>
<keyword evidence="1" id="KW-0732">Signal</keyword>
<dbReference type="RefSeq" id="WP_248412037.1">
    <property type="nucleotide sequence ID" value="NZ_JALPQF010000003.1"/>
</dbReference>
<evidence type="ECO:0008006" key="4">
    <source>
        <dbReference type="Google" id="ProtNLM"/>
    </source>
</evidence>
<comment type="caution">
    <text evidence="2">The sequence shown here is derived from an EMBL/GenBank/DDBJ whole genome shotgun (WGS) entry which is preliminary data.</text>
</comment>
<dbReference type="Proteomes" id="UP001203687">
    <property type="component" value="Unassembled WGS sequence"/>
</dbReference>
<organism evidence="2 3">
    <name type="scientific">Psychroserpens algicola</name>
    <dbReference type="NCBI Taxonomy" id="1719034"/>
    <lineage>
        <taxon>Bacteria</taxon>
        <taxon>Pseudomonadati</taxon>
        <taxon>Bacteroidota</taxon>
        <taxon>Flavobacteriia</taxon>
        <taxon>Flavobacteriales</taxon>
        <taxon>Flavobacteriaceae</taxon>
        <taxon>Psychroserpens</taxon>
    </lineage>
</organism>